<accession>A0A3M3EP65</accession>
<feature type="coiled-coil region" evidence="6">
    <location>
        <begin position="317"/>
        <end position="351"/>
    </location>
</feature>
<organism evidence="8 9">
    <name type="scientific">Pseudomonas corrugata</name>
    <dbReference type="NCBI Taxonomy" id="47879"/>
    <lineage>
        <taxon>Bacteria</taxon>
        <taxon>Pseudomonadati</taxon>
        <taxon>Pseudomonadota</taxon>
        <taxon>Gammaproteobacteria</taxon>
        <taxon>Pseudomonadales</taxon>
        <taxon>Pseudomonadaceae</taxon>
        <taxon>Pseudomonas</taxon>
    </lineage>
</organism>
<dbReference type="InterPro" id="IPR010935">
    <property type="entry name" value="SMC_hinge"/>
</dbReference>
<dbReference type="GO" id="GO:0007062">
    <property type="term" value="P:sister chromatid cohesion"/>
    <property type="evidence" value="ECO:0007669"/>
    <property type="project" value="InterPro"/>
</dbReference>
<keyword evidence="9" id="KW-1185">Reference proteome</keyword>
<proteinExistence type="inferred from homology"/>
<dbReference type="PIRSF" id="PIRSF005719">
    <property type="entry name" value="SMC"/>
    <property type="match status" value="1"/>
</dbReference>
<comment type="subcellular location">
    <subcellularLocation>
        <location evidence="6">Cytoplasm</location>
    </subcellularLocation>
</comment>
<dbReference type="InterPro" id="IPR011890">
    <property type="entry name" value="SMC_prok"/>
</dbReference>
<name>A0A3M3EP65_9PSED</name>
<comment type="similarity">
    <text evidence="6">Belongs to the SMC family.</text>
</comment>
<comment type="domain">
    <text evidence="6">Contains large globular domains required for ATP hydrolysis at each terminus and a third globular domain forming a flexible hinge near the middle of the molecule. These domains are separated by coiled-coil structures.</text>
</comment>
<feature type="domain" description="SMC hinge" evidence="7">
    <location>
        <begin position="537"/>
        <end position="632"/>
    </location>
</feature>
<keyword evidence="2 6" id="KW-0547">Nucleotide-binding</keyword>
<evidence type="ECO:0000256" key="3">
    <source>
        <dbReference type="ARBA" id="ARBA00022840"/>
    </source>
</evidence>
<dbReference type="SMART" id="SM00968">
    <property type="entry name" value="SMC_hinge"/>
    <property type="match status" value="1"/>
</dbReference>
<dbReference type="SUPFAM" id="SSF75553">
    <property type="entry name" value="Smc hinge domain"/>
    <property type="match status" value="1"/>
</dbReference>
<evidence type="ECO:0000256" key="6">
    <source>
        <dbReference type="HAMAP-Rule" id="MF_01894"/>
    </source>
</evidence>
<evidence type="ECO:0000256" key="2">
    <source>
        <dbReference type="ARBA" id="ARBA00022741"/>
    </source>
</evidence>
<evidence type="ECO:0000313" key="8">
    <source>
        <dbReference type="EMBL" id="RMM51410.1"/>
    </source>
</evidence>
<dbReference type="Proteomes" id="UP000270661">
    <property type="component" value="Unassembled WGS sequence"/>
</dbReference>
<dbReference type="GO" id="GO:0005737">
    <property type="term" value="C:cytoplasm"/>
    <property type="evidence" value="ECO:0007669"/>
    <property type="project" value="UniProtKB-SubCell"/>
</dbReference>
<comment type="function">
    <text evidence="6">Required for chromosome condensation and partitioning.</text>
</comment>
<dbReference type="GO" id="GO:0003677">
    <property type="term" value="F:DNA binding"/>
    <property type="evidence" value="ECO:0007669"/>
    <property type="project" value="UniProtKB-UniRule"/>
</dbReference>
<dbReference type="GO" id="GO:0006260">
    <property type="term" value="P:DNA replication"/>
    <property type="evidence" value="ECO:0007669"/>
    <property type="project" value="UniProtKB-UniRule"/>
</dbReference>
<dbReference type="CDD" id="cd03278">
    <property type="entry name" value="ABC_SMC_barmotin"/>
    <property type="match status" value="2"/>
</dbReference>
<keyword evidence="3 6" id="KW-0067">ATP-binding</keyword>
<dbReference type="GO" id="GO:0016887">
    <property type="term" value="F:ATP hydrolysis activity"/>
    <property type="evidence" value="ECO:0007669"/>
    <property type="project" value="InterPro"/>
</dbReference>
<dbReference type="NCBIfam" id="TIGR02168">
    <property type="entry name" value="SMC_prok_B"/>
    <property type="match status" value="1"/>
</dbReference>
<dbReference type="AlphaFoldDB" id="A0A3M3EP65"/>
<protein>
    <recommendedName>
        <fullName evidence="6">Chromosome partition protein Smc</fullName>
    </recommendedName>
</protein>
<dbReference type="GO" id="GO:0030261">
    <property type="term" value="P:chromosome condensation"/>
    <property type="evidence" value="ECO:0007669"/>
    <property type="project" value="InterPro"/>
</dbReference>
<dbReference type="Pfam" id="PF02463">
    <property type="entry name" value="SMC_N"/>
    <property type="match status" value="1"/>
</dbReference>
<dbReference type="InterPro" id="IPR036277">
    <property type="entry name" value="SMC_hinge_sf"/>
</dbReference>
<feature type="coiled-coil region" evidence="6">
    <location>
        <begin position="187"/>
        <end position="255"/>
    </location>
</feature>
<dbReference type="InterPro" id="IPR024704">
    <property type="entry name" value="SMC"/>
</dbReference>
<feature type="binding site" evidence="6">
    <location>
        <begin position="49"/>
        <end position="56"/>
    </location>
    <ligand>
        <name>ATP</name>
        <dbReference type="ChEBI" id="CHEBI:30616"/>
    </ligand>
</feature>
<dbReference type="GO" id="GO:0007059">
    <property type="term" value="P:chromosome segregation"/>
    <property type="evidence" value="ECO:0007669"/>
    <property type="project" value="UniProtKB-UniRule"/>
</dbReference>
<evidence type="ECO:0000313" key="9">
    <source>
        <dbReference type="Proteomes" id="UP000270661"/>
    </source>
</evidence>
<keyword evidence="1 6" id="KW-0963">Cytoplasm</keyword>
<evidence type="ECO:0000256" key="5">
    <source>
        <dbReference type="ARBA" id="ARBA00023125"/>
    </source>
</evidence>
<gene>
    <name evidence="6" type="primary">smc</name>
    <name evidence="8" type="ORF">ALQ77_04833</name>
</gene>
<feature type="coiled-coil region" evidence="6">
    <location>
        <begin position="380"/>
        <end position="517"/>
    </location>
</feature>
<dbReference type="InterPro" id="IPR027417">
    <property type="entry name" value="P-loop_NTPase"/>
</dbReference>
<dbReference type="GO" id="GO:0005694">
    <property type="term" value="C:chromosome"/>
    <property type="evidence" value="ECO:0007669"/>
    <property type="project" value="InterPro"/>
</dbReference>
<evidence type="ECO:0000256" key="1">
    <source>
        <dbReference type="ARBA" id="ARBA00022490"/>
    </source>
</evidence>
<comment type="subunit">
    <text evidence="6">Homodimer.</text>
</comment>
<dbReference type="GO" id="GO:0005524">
    <property type="term" value="F:ATP binding"/>
    <property type="evidence" value="ECO:0007669"/>
    <property type="project" value="UniProtKB-UniRule"/>
</dbReference>
<comment type="caution">
    <text evidence="8">The sequence shown here is derived from an EMBL/GenBank/DDBJ whole genome shotgun (WGS) entry which is preliminary data.</text>
</comment>
<keyword evidence="4 6" id="KW-0175">Coiled coil</keyword>
<dbReference type="HAMAP" id="MF_01894">
    <property type="entry name" value="Smc_prok"/>
    <property type="match status" value="1"/>
</dbReference>
<evidence type="ECO:0000259" key="7">
    <source>
        <dbReference type="SMART" id="SM00968"/>
    </source>
</evidence>
<evidence type="ECO:0000256" key="4">
    <source>
        <dbReference type="ARBA" id="ARBA00023054"/>
    </source>
</evidence>
<dbReference type="EMBL" id="RBOJ01000058">
    <property type="protein sequence ID" value="RMM51410.1"/>
    <property type="molecule type" value="Genomic_DNA"/>
</dbReference>
<dbReference type="Pfam" id="PF06470">
    <property type="entry name" value="SMC_hinge"/>
    <property type="match status" value="1"/>
</dbReference>
<dbReference type="InterPro" id="IPR003395">
    <property type="entry name" value="RecF/RecN/SMC_N"/>
</dbReference>
<dbReference type="Gene3D" id="3.40.50.300">
    <property type="entry name" value="P-loop containing nucleotide triphosphate hydrolases"/>
    <property type="match status" value="2"/>
</dbReference>
<dbReference type="PANTHER" id="PTHR43977">
    <property type="entry name" value="STRUCTURAL MAINTENANCE OF CHROMOSOMES PROTEIN 3"/>
    <property type="match status" value="1"/>
</dbReference>
<sequence>MSAQLRSGGCRPDEGLNVRLKCIKLAGFKSFVDPTTVNFPSNMAAVVGPNGCGKSNIIDAVRWVMGESSAKNLRGESMTDVIFNGSTSRKPVSQASIELVFDNSDGTLIGEYAAYAEISIRRKVTRDSQNSYFLNGAKCRRRDITDIFLGTGLGPRSYSIIEQGMISKLIEAKPEDLRNFIEEAAGISKYKERRRETENRIRRTHENLARLTDLREELDRQLERLHRQSEAARKYQEYKGEERQLKAQLSALRWQALNEQVGQREAIIGNQEVSFEALVAEQRNADAAIERLRDGHHELSERFNLVQGRFYSVGGDIARVEQSIQHGQQRLRQLQDDLKEAERARLETESHLGHDRTLLLTLGEELERLTPEQEITSAAAEEAAAALEEAELTMHGWQEQWDRFNLTSAEPRRQAEVQQSRIQQLETSMERLAERQRRLAEERALLAADPEDAAILDLSEQLAASEATLEDLQASEDAQVERLEQLRQALQLALQNQQQAQGELQRLNGRLASLEALQQAALDPGTGAAEWLRDQHLADRPRLAEGLKVDAGWELAVETVLGADLQAVLVDDFAGFDLSGFTQGDLRLLSPASDGVRMPGSLLDKVEAKVDLAPWLGQVRPVENLEQALALRGQLAAGESLISRDGYWIGRHFLRVRRASEAESGMLARGQEIQRLGAERDEREASVEALETELQNLRAQQRQQENGREHLRRLLQDEARQQGELKAQLSAGKAKAEQLALRRTRLEEEIAELGEQRALEHEQIGEARLQLQEALDAMALDTEQRELLLAQRDSLRERLDRVRQEARQHKDHAHQLAVRLGSLKAQYDSTRQALERLEMQSERLTEKREQLSLNLEEGEAPLEELRLKLEELLDKRMSVDEELKTAQIALEDADRELRDAEKRRSQAEQQSQLIRGQMEQQRLEWQALTVRRKALQDQLLEDGYDLNGVLATLVAGANEKDAEEELERIAARIQRLGAINLAAIDEYEQQSERKRYLDAQDADLVEALETLENVIRKIDKETRNRFKDTFDQINGGLQALFPKVFGGGSAYLELTGEDLLDTGVTIMARPPGKKNSTIHLLSGGEKALTALALVFAIFKLNPAPFCMLDEVDAPLDDANVGRYARLVKEMSETVQFIYITHNKIAMEMADQLMGVTMHEPGCSRLVAVDVEEAMAMVDA</sequence>
<reference evidence="8 9" key="1">
    <citation type="submission" date="2018-08" db="EMBL/GenBank/DDBJ databases">
        <title>Recombination of ecologically and evolutionarily significant loci maintains genetic cohesion in the Pseudomonas syringae species complex.</title>
        <authorList>
            <person name="Dillon M."/>
            <person name="Thakur S."/>
            <person name="Almeida R.N.D."/>
            <person name="Weir B.S."/>
            <person name="Guttman D.S."/>
        </authorList>
    </citation>
    <scope>NUCLEOTIDE SEQUENCE [LARGE SCALE GENOMIC DNA]</scope>
    <source>
        <strain evidence="8 9">NCPPB2445</strain>
    </source>
</reference>
<dbReference type="STRING" id="47879.AXG94_24465"/>
<keyword evidence="5 6" id="KW-0238">DNA-binding</keyword>
<dbReference type="SUPFAM" id="SSF52540">
    <property type="entry name" value="P-loop containing nucleoside triphosphate hydrolases"/>
    <property type="match status" value="1"/>
</dbReference>
<feature type="coiled-coil region" evidence="6">
    <location>
        <begin position="673"/>
        <end position="917"/>
    </location>
</feature>